<reference evidence="1" key="2">
    <citation type="journal article" date="2015" name="Fish Shellfish Immunol.">
        <title>Early steps in the European eel (Anguilla anguilla)-Vibrio vulnificus interaction in the gills: Role of the RtxA13 toxin.</title>
        <authorList>
            <person name="Callol A."/>
            <person name="Pajuelo D."/>
            <person name="Ebbesson L."/>
            <person name="Teles M."/>
            <person name="MacKenzie S."/>
            <person name="Amaro C."/>
        </authorList>
    </citation>
    <scope>NUCLEOTIDE SEQUENCE</scope>
</reference>
<reference evidence="1" key="1">
    <citation type="submission" date="2014-11" db="EMBL/GenBank/DDBJ databases">
        <authorList>
            <person name="Amaro Gonzalez C."/>
        </authorList>
    </citation>
    <scope>NUCLEOTIDE SEQUENCE</scope>
</reference>
<organism evidence="1">
    <name type="scientific">Anguilla anguilla</name>
    <name type="common">European freshwater eel</name>
    <name type="synonym">Muraena anguilla</name>
    <dbReference type="NCBI Taxonomy" id="7936"/>
    <lineage>
        <taxon>Eukaryota</taxon>
        <taxon>Metazoa</taxon>
        <taxon>Chordata</taxon>
        <taxon>Craniata</taxon>
        <taxon>Vertebrata</taxon>
        <taxon>Euteleostomi</taxon>
        <taxon>Actinopterygii</taxon>
        <taxon>Neopterygii</taxon>
        <taxon>Teleostei</taxon>
        <taxon>Anguilliformes</taxon>
        <taxon>Anguillidae</taxon>
        <taxon>Anguilla</taxon>
    </lineage>
</organism>
<accession>A0A0E9QWY0</accession>
<name>A0A0E9QWY0_ANGAN</name>
<dbReference type="AlphaFoldDB" id="A0A0E9QWY0"/>
<sequence length="29" mass="3356">MPPPLNQGVVLFCFLPCERILESHFQRSP</sequence>
<protein>
    <submittedName>
        <fullName evidence="1">Uncharacterized protein</fullName>
    </submittedName>
</protein>
<evidence type="ECO:0000313" key="1">
    <source>
        <dbReference type="EMBL" id="JAH20977.1"/>
    </source>
</evidence>
<dbReference type="EMBL" id="GBXM01087600">
    <property type="protein sequence ID" value="JAH20977.1"/>
    <property type="molecule type" value="Transcribed_RNA"/>
</dbReference>
<proteinExistence type="predicted"/>